<evidence type="ECO:0000259" key="16">
    <source>
        <dbReference type="Pfam" id="PF08245"/>
    </source>
</evidence>
<feature type="binding site" evidence="12">
    <location>
        <position position="180"/>
    </location>
    <ligand>
        <name>UDP-N-acetyl-alpha-D-muramoyl-L-alanyl-D-glutamate</name>
        <dbReference type="ChEBI" id="CHEBI:83900"/>
    </ligand>
</feature>
<dbReference type="InterPro" id="IPR035911">
    <property type="entry name" value="MurE/MurF_N"/>
</dbReference>
<comment type="similarity">
    <text evidence="2 12">Belongs to the MurCDEF family. MurE subfamily.</text>
</comment>
<evidence type="ECO:0000256" key="3">
    <source>
        <dbReference type="ARBA" id="ARBA00022490"/>
    </source>
</evidence>
<dbReference type="InterPro" id="IPR018109">
    <property type="entry name" value="Folylpolyglutamate_synth_CS"/>
</dbReference>
<comment type="function">
    <text evidence="12">Catalyzes the addition of meso-diaminopimelic acid to the nucleotide precursor UDP-N-acetylmuramoyl-L-alanyl-D-glutamate (UMAG) in the biosynthesis of bacterial cell-wall peptidoglycan.</text>
</comment>
<dbReference type="EC" id="6.3.2.13" evidence="12"/>
<dbReference type="InterPro" id="IPR000713">
    <property type="entry name" value="Mur_ligase_N"/>
</dbReference>
<feature type="domain" description="Mur ligase central" evidence="16">
    <location>
        <begin position="103"/>
        <end position="301"/>
    </location>
</feature>
<evidence type="ECO:0000256" key="12">
    <source>
        <dbReference type="HAMAP-Rule" id="MF_00208"/>
    </source>
</evidence>
<evidence type="ECO:0000256" key="2">
    <source>
        <dbReference type="ARBA" id="ARBA00005898"/>
    </source>
</evidence>
<feature type="domain" description="Mur ligase N-terminal catalytic" evidence="14">
    <location>
        <begin position="25"/>
        <end position="68"/>
    </location>
</feature>
<dbReference type="NCBIfam" id="NF001126">
    <property type="entry name" value="PRK00139.1-4"/>
    <property type="match status" value="1"/>
</dbReference>
<evidence type="ECO:0000256" key="1">
    <source>
        <dbReference type="ARBA" id="ARBA00004752"/>
    </source>
</evidence>
<dbReference type="Gene3D" id="3.90.190.20">
    <property type="entry name" value="Mur ligase, C-terminal domain"/>
    <property type="match status" value="1"/>
</dbReference>
<dbReference type="InterPro" id="IPR013221">
    <property type="entry name" value="Mur_ligase_cen"/>
</dbReference>
<dbReference type="GO" id="GO:0071555">
    <property type="term" value="P:cell wall organization"/>
    <property type="evidence" value="ECO:0007669"/>
    <property type="project" value="UniProtKB-KW"/>
</dbReference>
<dbReference type="SUPFAM" id="SSF53623">
    <property type="entry name" value="MurD-like peptide ligases, catalytic domain"/>
    <property type="match status" value="1"/>
</dbReference>
<feature type="binding site" evidence="12">
    <location>
        <position position="174"/>
    </location>
    <ligand>
        <name>UDP-N-acetyl-alpha-D-muramoyl-L-alanyl-D-glutamate</name>
        <dbReference type="ChEBI" id="CHEBI:83900"/>
    </ligand>
</feature>
<comment type="pathway">
    <text evidence="1 12 13">Cell wall biogenesis; peptidoglycan biosynthesis.</text>
</comment>
<evidence type="ECO:0000256" key="11">
    <source>
        <dbReference type="ARBA" id="ARBA00023316"/>
    </source>
</evidence>
<feature type="short sequence motif" description="Meso-diaminopimelate recognition motif" evidence="12">
    <location>
        <begin position="396"/>
        <end position="399"/>
    </location>
</feature>
<dbReference type="GO" id="GO:0008360">
    <property type="term" value="P:regulation of cell shape"/>
    <property type="evidence" value="ECO:0007669"/>
    <property type="project" value="UniProtKB-KW"/>
</dbReference>
<feature type="binding site" evidence="12">
    <location>
        <begin position="105"/>
        <end position="111"/>
    </location>
    <ligand>
        <name>ATP</name>
        <dbReference type="ChEBI" id="CHEBI:30616"/>
    </ligand>
</feature>
<organism evidence="17 18">
    <name type="scientific">Fumia xinanensis</name>
    <dbReference type="NCBI Taxonomy" id="2763659"/>
    <lineage>
        <taxon>Bacteria</taxon>
        <taxon>Bacillati</taxon>
        <taxon>Bacillota</taxon>
        <taxon>Clostridia</taxon>
        <taxon>Eubacteriales</taxon>
        <taxon>Oscillospiraceae</taxon>
        <taxon>Fumia</taxon>
    </lineage>
</organism>
<feature type="domain" description="Mur ligase C-terminal" evidence="15">
    <location>
        <begin position="323"/>
        <end position="450"/>
    </location>
</feature>
<dbReference type="AlphaFoldDB" id="A0A926I7H1"/>
<dbReference type="InterPro" id="IPR036565">
    <property type="entry name" value="Mur-like_cat_sf"/>
</dbReference>
<evidence type="ECO:0000259" key="14">
    <source>
        <dbReference type="Pfam" id="PF01225"/>
    </source>
</evidence>
<dbReference type="Gene3D" id="3.40.1390.10">
    <property type="entry name" value="MurE/MurF, N-terminal domain"/>
    <property type="match status" value="1"/>
</dbReference>
<keyword evidence="7 12" id="KW-0067">ATP-binding</keyword>
<keyword evidence="12" id="KW-0460">Magnesium</keyword>
<dbReference type="GO" id="GO:0009252">
    <property type="term" value="P:peptidoglycan biosynthetic process"/>
    <property type="evidence" value="ECO:0007669"/>
    <property type="project" value="UniProtKB-UniRule"/>
</dbReference>
<dbReference type="Gene3D" id="3.40.1190.10">
    <property type="entry name" value="Mur-like, catalytic domain"/>
    <property type="match status" value="1"/>
</dbReference>
<dbReference type="PROSITE" id="PS01011">
    <property type="entry name" value="FOLYLPOLYGLU_SYNT_1"/>
    <property type="match status" value="1"/>
</dbReference>
<keyword evidence="4 12" id="KW-0436">Ligase</keyword>
<dbReference type="Pfam" id="PF01225">
    <property type="entry name" value="Mur_ligase"/>
    <property type="match status" value="1"/>
</dbReference>
<evidence type="ECO:0000256" key="5">
    <source>
        <dbReference type="ARBA" id="ARBA00022618"/>
    </source>
</evidence>
<keyword evidence="6 12" id="KW-0547">Nucleotide-binding</keyword>
<dbReference type="NCBIfam" id="TIGR01085">
    <property type="entry name" value="murE"/>
    <property type="match status" value="1"/>
</dbReference>
<feature type="binding site" evidence="12">
    <location>
        <position position="28"/>
    </location>
    <ligand>
        <name>UDP-N-acetyl-alpha-D-muramoyl-L-alanyl-D-glutamate</name>
        <dbReference type="ChEBI" id="CHEBI:83900"/>
    </ligand>
</feature>
<feature type="modified residue" description="N6-carboxylysine" evidence="12">
    <location>
        <position position="214"/>
    </location>
</feature>
<dbReference type="PANTHER" id="PTHR23135">
    <property type="entry name" value="MUR LIGASE FAMILY MEMBER"/>
    <property type="match status" value="1"/>
</dbReference>
<dbReference type="Pfam" id="PF08245">
    <property type="entry name" value="Mur_ligase_M"/>
    <property type="match status" value="1"/>
</dbReference>
<comment type="PTM">
    <text evidence="12">Carboxylation is probably crucial for Mg(2+) binding and, consequently, for the gamma-phosphate positioning of ATP.</text>
</comment>
<comment type="cofactor">
    <cofactor evidence="12">
        <name>Mg(2+)</name>
        <dbReference type="ChEBI" id="CHEBI:18420"/>
    </cofactor>
</comment>
<evidence type="ECO:0000256" key="6">
    <source>
        <dbReference type="ARBA" id="ARBA00022741"/>
    </source>
</evidence>
<feature type="binding site" evidence="12">
    <location>
        <position position="146"/>
    </location>
    <ligand>
        <name>UDP-N-acetyl-alpha-D-muramoyl-L-alanyl-D-glutamate</name>
        <dbReference type="ChEBI" id="CHEBI:83900"/>
    </ligand>
</feature>
<feature type="binding site" evidence="12">
    <location>
        <position position="448"/>
    </location>
    <ligand>
        <name>meso-2,6-diaminopimelate</name>
        <dbReference type="ChEBI" id="CHEBI:57791"/>
    </ligand>
</feature>
<feature type="binding site" evidence="12">
    <location>
        <begin position="147"/>
        <end position="148"/>
    </location>
    <ligand>
        <name>UDP-N-acetyl-alpha-D-muramoyl-L-alanyl-D-glutamate</name>
        <dbReference type="ChEBI" id="CHEBI:83900"/>
    </ligand>
</feature>
<dbReference type="EMBL" id="JACRSV010000002">
    <property type="protein sequence ID" value="MBC8559964.1"/>
    <property type="molecule type" value="Genomic_DNA"/>
</dbReference>
<comment type="subcellular location">
    <subcellularLocation>
        <location evidence="12 13">Cytoplasm</location>
    </subcellularLocation>
</comment>
<dbReference type="GO" id="GO:0005524">
    <property type="term" value="F:ATP binding"/>
    <property type="evidence" value="ECO:0007669"/>
    <property type="project" value="UniProtKB-UniRule"/>
</dbReference>
<feature type="binding site" evidence="12">
    <location>
        <position position="182"/>
    </location>
    <ligand>
        <name>UDP-N-acetyl-alpha-D-muramoyl-L-alanyl-D-glutamate</name>
        <dbReference type="ChEBI" id="CHEBI:83900"/>
    </ligand>
</feature>
<dbReference type="HAMAP" id="MF_00208">
    <property type="entry name" value="MurE"/>
    <property type="match status" value="1"/>
</dbReference>
<dbReference type="Pfam" id="PF02875">
    <property type="entry name" value="Mur_ligase_C"/>
    <property type="match status" value="1"/>
</dbReference>
<keyword evidence="9 12" id="KW-0573">Peptidoglycan synthesis</keyword>
<evidence type="ECO:0000256" key="8">
    <source>
        <dbReference type="ARBA" id="ARBA00022960"/>
    </source>
</evidence>
<evidence type="ECO:0000256" key="7">
    <source>
        <dbReference type="ARBA" id="ARBA00022840"/>
    </source>
</evidence>
<dbReference type="GO" id="GO:0004326">
    <property type="term" value="F:tetrahydrofolylpolyglutamate synthase activity"/>
    <property type="evidence" value="ECO:0007669"/>
    <property type="project" value="InterPro"/>
</dbReference>
<keyword evidence="10 12" id="KW-0131">Cell cycle</keyword>
<evidence type="ECO:0000259" key="15">
    <source>
        <dbReference type="Pfam" id="PF02875"/>
    </source>
</evidence>
<dbReference type="InterPro" id="IPR036615">
    <property type="entry name" value="Mur_ligase_C_dom_sf"/>
</dbReference>
<dbReference type="SUPFAM" id="SSF63418">
    <property type="entry name" value="MurE/MurF N-terminal domain"/>
    <property type="match status" value="1"/>
</dbReference>
<gene>
    <name evidence="12" type="primary">murE</name>
    <name evidence="17" type="ORF">H8710_07795</name>
</gene>
<dbReference type="GO" id="GO:0008765">
    <property type="term" value="F:UDP-N-acetylmuramoylalanyl-D-glutamate-2,6-diaminopimelate ligase activity"/>
    <property type="evidence" value="ECO:0007669"/>
    <property type="project" value="UniProtKB-UniRule"/>
</dbReference>
<dbReference type="PANTHER" id="PTHR23135:SF4">
    <property type="entry name" value="UDP-N-ACETYLMURAMOYL-L-ALANYL-D-GLUTAMATE--2,6-DIAMINOPIMELATE LIGASE MURE HOMOLOG, CHLOROPLASTIC"/>
    <property type="match status" value="1"/>
</dbReference>
<dbReference type="Proteomes" id="UP000610760">
    <property type="component" value="Unassembled WGS sequence"/>
</dbReference>
<feature type="binding site" evidence="12">
    <location>
        <begin position="396"/>
        <end position="399"/>
    </location>
    <ligand>
        <name>meso-2,6-diaminopimelate</name>
        <dbReference type="ChEBI" id="CHEBI:57791"/>
    </ligand>
</feature>
<keyword evidence="5 12" id="KW-0132">Cell division</keyword>
<feature type="binding site" evidence="12">
    <location>
        <position position="372"/>
    </location>
    <ligand>
        <name>meso-2,6-diaminopimelate</name>
        <dbReference type="ChEBI" id="CHEBI:57791"/>
    </ligand>
</feature>
<dbReference type="GO" id="GO:0000287">
    <property type="term" value="F:magnesium ion binding"/>
    <property type="evidence" value="ECO:0007669"/>
    <property type="project" value="UniProtKB-UniRule"/>
</dbReference>
<keyword evidence="18" id="KW-1185">Reference proteome</keyword>
<feature type="binding site" evidence="12">
    <location>
        <position position="452"/>
    </location>
    <ligand>
        <name>meso-2,6-diaminopimelate</name>
        <dbReference type="ChEBI" id="CHEBI:57791"/>
    </ligand>
</feature>
<dbReference type="SUPFAM" id="SSF53244">
    <property type="entry name" value="MurD-like peptide ligases, peptide-binding domain"/>
    <property type="match status" value="1"/>
</dbReference>
<evidence type="ECO:0000313" key="17">
    <source>
        <dbReference type="EMBL" id="MBC8559964.1"/>
    </source>
</evidence>
<keyword evidence="11 12" id="KW-0961">Cell wall biogenesis/degradation</keyword>
<name>A0A926I7H1_9FIRM</name>
<comment type="caution">
    <text evidence="12">Lacks conserved residue(s) required for the propagation of feature annotation.</text>
</comment>
<dbReference type="NCBIfam" id="NF001124">
    <property type="entry name" value="PRK00139.1-2"/>
    <property type="match status" value="1"/>
</dbReference>
<evidence type="ECO:0000256" key="4">
    <source>
        <dbReference type="ARBA" id="ARBA00022598"/>
    </source>
</evidence>
<dbReference type="GO" id="GO:0005737">
    <property type="term" value="C:cytoplasm"/>
    <property type="evidence" value="ECO:0007669"/>
    <property type="project" value="UniProtKB-SubCell"/>
</dbReference>
<keyword evidence="3 12" id="KW-0963">Cytoplasm</keyword>
<proteinExistence type="inferred from homology"/>
<dbReference type="InterPro" id="IPR004101">
    <property type="entry name" value="Mur_ligase_C"/>
</dbReference>
<dbReference type="GO" id="GO:0051301">
    <property type="term" value="P:cell division"/>
    <property type="evidence" value="ECO:0007669"/>
    <property type="project" value="UniProtKB-KW"/>
</dbReference>
<evidence type="ECO:0000256" key="13">
    <source>
        <dbReference type="RuleBase" id="RU004135"/>
    </source>
</evidence>
<comment type="catalytic activity">
    <reaction evidence="12">
        <text>UDP-N-acetyl-alpha-D-muramoyl-L-alanyl-D-glutamate + meso-2,6-diaminopimelate + ATP = UDP-N-acetyl-alpha-D-muramoyl-L-alanyl-gamma-D-glutamyl-meso-2,6-diaminopimelate + ADP + phosphate + H(+)</text>
        <dbReference type="Rhea" id="RHEA:23676"/>
        <dbReference type="ChEBI" id="CHEBI:15378"/>
        <dbReference type="ChEBI" id="CHEBI:30616"/>
        <dbReference type="ChEBI" id="CHEBI:43474"/>
        <dbReference type="ChEBI" id="CHEBI:57791"/>
        <dbReference type="ChEBI" id="CHEBI:83900"/>
        <dbReference type="ChEBI" id="CHEBI:83905"/>
        <dbReference type="ChEBI" id="CHEBI:456216"/>
        <dbReference type="EC" id="6.3.2.13"/>
    </reaction>
</comment>
<sequence length="478" mass="52248">MLLSALLDEVQVLSDYEDRDVGTVVNDSRNIKPGDVFVCINGAAADGHTFADAALQKGASAIVCERDLGLKEQILVPDTHLAYSKMAANYYGNPSKKLRLIGVTGTNGKTTTTKLIKSVLTGIGKKVGLIGSIQNEIGDEVVHAEQTTPDAMELEGLYARMADAGCEFCVMEVSSHALDQRRIGDSHYEVAVFTNLTQDHLDYHKTMENYFEAKAKLFDICDSAVINYDDPYGQRLLKTVSCPMSTVSMESQDADLHASDVVYHPDGVEYRFDYQGVVSKVSFGMPGIFSVKNSLTAIAVCLRLGICIEKAVDGINMAQGVRGRSEIVPTGRDFTVICDHAHTPDGLENILSALKQTTRGRLIALFGCGGDRDRLKRPLMAKSSAKFADMLIVTSDNPRTEDPKAIIDDILPGLDGLDIPYEVIVNRKEAIFYAVQNARPCDTIVLAGKGHEDYQIIGHEKHHFDEREIVAEALKTLS</sequence>
<reference evidence="17" key="1">
    <citation type="submission" date="2020-08" db="EMBL/GenBank/DDBJ databases">
        <title>Genome public.</title>
        <authorList>
            <person name="Liu C."/>
            <person name="Sun Q."/>
        </authorList>
    </citation>
    <scope>NUCLEOTIDE SEQUENCE</scope>
    <source>
        <strain evidence="17">NSJ-33</strain>
    </source>
</reference>
<dbReference type="InterPro" id="IPR005761">
    <property type="entry name" value="UDP-N-AcMur-Glu-dNH2Pim_ligase"/>
</dbReference>
<dbReference type="RefSeq" id="WP_249294934.1">
    <property type="nucleotide sequence ID" value="NZ_JACRSV010000002.1"/>
</dbReference>
<evidence type="ECO:0000313" key="18">
    <source>
        <dbReference type="Proteomes" id="UP000610760"/>
    </source>
</evidence>
<accession>A0A926I7H1</accession>
<evidence type="ECO:0000256" key="10">
    <source>
        <dbReference type="ARBA" id="ARBA00023306"/>
    </source>
</evidence>
<comment type="caution">
    <text evidence="17">The sequence shown here is derived from an EMBL/GenBank/DDBJ whole genome shotgun (WGS) entry which is preliminary data.</text>
</comment>
<keyword evidence="8 12" id="KW-0133">Cell shape</keyword>
<protein>
    <recommendedName>
        <fullName evidence="12">UDP-N-acetylmuramoyl-L-alanyl-D-glutamate--2,6-diaminopimelate ligase</fullName>
        <ecNumber evidence="12">6.3.2.13</ecNumber>
    </recommendedName>
    <alternativeName>
        <fullName evidence="12">Meso-A2pm-adding enzyme</fullName>
    </alternativeName>
    <alternativeName>
        <fullName evidence="12">Meso-diaminopimelate-adding enzyme</fullName>
    </alternativeName>
    <alternativeName>
        <fullName evidence="12">UDP-MurNAc-L-Ala-D-Glu:meso-diaminopimelate ligase</fullName>
    </alternativeName>
    <alternativeName>
        <fullName evidence="12">UDP-MurNAc-tripeptide synthetase</fullName>
    </alternativeName>
    <alternativeName>
        <fullName evidence="12">UDP-N-acetylmuramyl-tripeptide synthetase</fullName>
    </alternativeName>
</protein>
<evidence type="ECO:0000256" key="9">
    <source>
        <dbReference type="ARBA" id="ARBA00022984"/>
    </source>
</evidence>